<feature type="transmembrane region" description="Helical" evidence="9">
    <location>
        <begin position="68"/>
        <end position="88"/>
    </location>
</feature>
<keyword evidence="9" id="KW-1133">Transmembrane helix</keyword>
<dbReference type="InterPro" id="IPR005467">
    <property type="entry name" value="His_kinase_dom"/>
</dbReference>
<proteinExistence type="predicted"/>
<comment type="caution">
    <text evidence="11">The sequence shown here is derived from an EMBL/GenBank/DDBJ whole genome shotgun (WGS) entry which is preliminary data.</text>
</comment>
<keyword evidence="7" id="KW-0067">ATP-binding</keyword>
<feature type="transmembrane region" description="Helical" evidence="9">
    <location>
        <begin position="12"/>
        <end position="34"/>
    </location>
</feature>
<evidence type="ECO:0000256" key="1">
    <source>
        <dbReference type="ARBA" id="ARBA00000085"/>
    </source>
</evidence>
<reference evidence="12" key="1">
    <citation type="journal article" date="2019" name="Int. J. Syst. Evol. Microbiol.">
        <title>The Global Catalogue of Microorganisms (GCM) 10K type strain sequencing project: providing services to taxonomists for standard genome sequencing and annotation.</title>
        <authorList>
            <consortium name="The Broad Institute Genomics Platform"/>
            <consortium name="The Broad Institute Genome Sequencing Center for Infectious Disease"/>
            <person name="Wu L."/>
            <person name="Ma J."/>
        </authorList>
    </citation>
    <scope>NUCLEOTIDE SEQUENCE [LARGE SCALE GENOMIC DNA]</scope>
    <source>
        <strain evidence="12">CGMCC 1.15474</strain>
    </source>
</reference>
<dbReference type="InterPro" id="IPR039506">
    <property type="entry name" value="SPOB_a"/>
</dbReference>
<keyword evidence="6 11" id="KW-0418">Kinase</keyword>
<dbReference type="Gene3D" id="3.30.565.10">
    <property type="entry name" value="Histidine kinase-like ATPase, C-terminal domain"/>
    <property type="match status" value="1"/>
</dbReference>
<dbReference type="Gene3D" id="1.10.287.130">
    <property type="match status" value="1"/>
</dbReference>
<protein>
    <recommendedName>
        <fullName evidence="2">histidine kinase</fullName>
        <ecNumber evidence="2">2.7.13.3</ecNumber>
    </recommendedName>
</protein>
<dbReference type="InterPro" id="IPR016120">
    <property type="entry name" value="Sig_transdc_His_kin_SpoOB"/>
</dbReference>
<keyword evidence="8" id="KW-0902">Two-component regulatory system</keyword>
<dbReference type="InterPro" id="IPR036890">
    <property type="entry name" value="HATPase_C_sf"/>
</dbReference>
<keyword evidence="4 11" id="KW-0808">Transferase</keyword>
<dbReference type="InterPro" id="IPR003594">
    <property type="entry name" value="HATPase_dom"/>
</dbReference>
<dbReference type="SMART" id="SM00387">
    <property type="entry name" value="HATPase_c"/>
    <property type="match status" value="1"/>
</dbReference>
<evidence type="ECO:0000256" key="5">
    <source>
        <dbReference type="ARBA" id="ARBA00022741"/>
    </source>
</evidence>
<evidence type="ECO:0000256" key="2">
    <source>
        <dbReference type="ARBA" id="ARBA00012438"/>
    </source>
</evidence>
<comment type="catalytic activity">
    <reaction evidence="1">
        <text>ATP + protein L-histidine = ADP + protein N-phospho-L-histidine.</text>
        <dbReference type="EC" id="2.7.13.3"/>
    </reaction>
</comment>
<dbReference type="Pfam" id="PF14689">
    <property type="entry name" value="SPOB_a"/>
    <property type="match status" value="1"/>
</dbReference>
<evidence type="ECO:0000313" key="12">
    <source>
        <dbReference type="Proteomes" id="UP001597318"/>
    </source>
</evidence>
<evidence type="ECO:0000256" key="7">
    <source>
        <dbReference type="ARBA" id="ARBA00022840"/>
    </source>
</evidence>
<dbReference type="InterPro" id="IPR004358">
    <property type="entry name" value="Sig_transdc_His_kin-like_C"/>
</dbReference>
<dbReference type="EMBL" id="JBHUIK010000005">
    <property type="protein sequence ID" value="MFD2215880.1"/>
    <property type="molecule type" value="Genomic_DNA"/>
</dbReference>
<evidence type="ECO:0000313" key="11">
    <source>
        <dbReference type="EMBL" id="MFD2215880.1"/>
    </source>
</evidence>
<dbReference type="GO" id="GO:0004673">
    <property type="term" value="F:protein histidine kinase activity"/>
    <property type="evidence" value="ECO:0007669"/>
    <property type="project" value="UniProtKB-EC"/>
</dbReference>
<dbReference type="Proteomes" id="UP001597318">
    <property type="component" value="Unassembled WGS sequence"/>
</dbReference>
<accession>A0ABW5C4N5</accession>
<keyword evidence="9" id="KW-0472">Membrane</keyword>
<dbReference type="SUPFAM" id="SSF55874">
    <property type="entry name" value="ATPase domain of HSP90 chaperone/DNA topoisomerase II/histidine kinase"/>
    <property type="match status" value="1"/>
</dbReference>
<keyword evidence="5" id="KW-0547">Nucleotide-binding</keyword>
<evidence type="ECO:0000256" key="6">
    <source>
        <dbReference type="ARBA" id="ARBA00022777"/>
    </source>
</evidence>
<dbReference type="PROSITE" id="PS50109">
    <property type="entry name" value="HIS_KIN"/>
    <property type="match status" value="1"/>
</dbReference>
<dbReference type="Pfam" id="PF02518">
    <property type="entry name" value="HATPase_c"/>
    <property type="match status" value="1"/>
</dbReference>
<dbReference type="PANTHER" id="PTHR40448">
    <property type="entry name" value="TWO-COMPONENT SENSOR HISTIDINE KINASE"/>
    <property type="match status" value="1"/>
</dbReference>
<keyword evidence="3" id="KW-0597">Phosphoprotein</keyword>
<evidence type="ECO:0000256" key="9">
    <source>
        <dbReference type="SAM" id="Phobius"/>
    </source>
</evidence>
<name>A0ABW5C4N5_9BACI</name>
<evidence type="ECO:0000256" key="4">
    <source>
        <dbReference type="ARBA" id="ARBA00022679"/>
    </source>
</evidence>
<evidence type="ECO:0000256" key="8">
    <source>
        <dbReference type="ARBA" id="ARBA00023012"/>
    </source>
</evidence>
<organism evidence="11 12">
    <name type="scientific">Metabacillus endolithicus</name>
    <dbReference type="NCBI Taxonomy" id="1535204"/>
    <lineage>
        <taxon>Bacteria</taxon>
        <taxon>Bacillati</taxon>
        <taxon>Bacillota</taxon>
        <taxon>Bacilli</taxon>
        <taxon>Bacillales</taxon>
        <taxon>Bacillaceae</taxon>
        <taxon>Metabacillus</taxon>
    </lineage>
</organism>
<sequence>MDIKKIKQKRFSTIISLTVIILLLLTFINLYAAYSNIQQTVDLIGSLVLDSNIETVEDMKKEALQNSIPYLIFCGLFVLITFAIFITFQYCYQKEERSQVGDAEVTYQVEFQSMLHTMRSIRHDFINHIQVIQGLLKIGREDRAFEYVNSLTAEVEMLELPVKVNHPALFILLQSKWVRAQNDKVDMHIHIDPHNSFKKMNSIDLIKVLSNLIDNAFDATLLGTESERFINIEAKETSSTYIFKVENIGPEIPKNHLSKIFQAGFSTKPEKRGVARGDGLGIIKKVVDQYGGSIDVQSNKHSTTFEINIPIKS</sequence>
<dbReference type="EC" id="2.7.13.3" evidence="2"/>
<dbReference type="SUPFAM" id="SSF55890">
    <property type="entry name" value="Sporulation response regulatory protein Spo0B"/>
    <property type="match status" value="1"/>
</dbReference>
<evidence type="ECO:0000259" key="10">
    <source>
        <dbReference type="PROSITE" id="PS50109"/>
    </source>
</evidence>
<keyword evidence="9" id="KW-0812">Transmembrane</keyword>
<keyword evidence="12" id="KW-1185">Reference proteome</keyword>
<evidence type="ECO:0000256" key="3">
    <source>
        <dbReference type="ARBA" id="ARBA00022553"/>
    </source>
</evidence>
<dbReference type="PRINTS" id="PR00344">
    <property type="entry name" value="BCTRLSENSOR"/>
</dbReference>
<dbReference type="PANTHER" id="PTHR40448:SF1">
    <property type="entry name" value="TWO-COMPONENT SENSOR HISTIDINE KINASE"/>
    <property type="match status" value="1"/>
</dbReference>
<gene>
    <name evidence="11" type="ORF">ACFSKK_19530</name>
</gene>
<feature type="domain" description="Histidine kinase" evidence="10">
    <location>
        <begin position="130"/>
        <end position="313"/>
    </location>
</feature>